<dbReference type="PANTHER" id="PTHR13078">
    <property type="entry name" value="PEROXISOMAL MULTIFUNCTIONAL ENZYME TYPE 2-RELATED"/>
    <property type="match status" value="1"/>
</dbReference>
<dbReference type="EMBL" id="UYYB01011490">
    <property type="protein sequence ID" value="VDM69226.1"/>
    <property type="molecule type" value="Genomic_DNA"/>
</dbReference>
<organism evidence="2 3">
    <name type="scientific">Strongylus vulgaris</name>
    <name type="common">Blood worm</name>
    <dbReference type="NCBI Taxonomy" id="40348"/>
    <lineage>
        <taxon>Eukaryota</taxon>
        <taxon>Metazoa</taxon>
        <taxon>Ecdysozoa</taxon>
        <taxon>Nematoda</taxon>
        <taxon>Chromadorea</taxon>
        <taxon>Rhabditida</taxon>
        <taxon>Rhabditina</taxon>
        <taxon>Rhabditomorpha</taxon>
        <taxon>Strongyloidea</taxon>
        <taxon>Strongylidae</taxon>
        <taxon>Strongylus</taxon>
    </lineage>
</organism>
<dbReference type="SUPFAM" id="SSF54637">
    <property type="entry name" value="Thioesterase/thiol ester dehydrase-isomerase"/>
    <property type="match status" value="1"/>
</dbReference>
<accession>A0A3P7II11</accession>
<dbReference type="InterPro" id="IPR002539">
    <property type="entry name" value="MaoC-like_dom"/>
</dbReference>
<dbReference type="GO" id="GO:0005777">
    <property type="term" value="C:peroxisome"/>
    <property type="evidence" value="ECO:0007669"/>
    <property type="project" value="TreeGrafter"/>
</dbReference>
<sequence length="149" mass="16646">INYALCEHKYASNGVIEFKFCIYIVKAALYRMGSGDLNPLHLDPSFAKMSGFKEPILHGMCTLGFATRHVIKLWAENDAERFKTLKARFSSPVIPGQTLITETWKDGNRIIFQTKVKETGKVVISNGWIVLTDVATLPAVQDISTLSKL</sequence>
<feature type="domain" description="MaoC-like" evidence="1">
    <location>
        <begin position="26"/>
        <end position="125"/>
    </location>
</feature>
<dbReference type="Gene3D" id="3.10.129.10">
    <property type="entry name" value="Hotdog Thioesterase"/>
    <property type="match status" value="1"/>
</dbReference>
<dbReference type="GO" id="GO:0018812">
    <property type="term" value="F:3-hydroxyacyl-CoA dehydratase activity"/>
    <property type="evidence" value="ECO:0007669"/>
    <property type="project" value="UniProtKB-ARBA"/>
</dbReference>
<dbReference type="GO" id="GO:0003857">
    <property type="term" value="F:(3S)-3-hydroxyacyl-CoA dehydrogenase (NAD+) activity"/>
    <property type="evidence" value="ECO:0007669"/>
    <property type="project" value="TreeGrafter"/>
</dbReference>
<dbReference type="CDD" id="cd03448">
    <property type="entry name" value="HDE_HSD"/>
    <property type="match status" value="1"/>
</dbReference>
<evidence type="ECO:0000313" key="2">
    <source>
        <dbReference type="EMBL" id="VDM69226.1"/>
    </source>
</evidence>
<proteinExistence type="predicted"/>
<evidence type="ECO:0000259" key="1">
    <source>
        <dbReference type="Pfam" id="PF01575"/>
    </source>
</evidence>
<reference evidence="2 3" key="1">
    <citation type="submission" date="2018-11" db="EMBL/GenBank/DDBJ databases">
        <authorList>
            <consortium name="Pathogen Informatics"/>
        </authorList>
    </citation>
    <scope>NUCLEOTIDE SEQUENCE [LARGE SCALE GENOMIC DNA]</scope>
</reference>
<gene>
    <name evidence="2" type="ORF">SVUK_LOCUS4224</name>
</gene>
<protein>
    <recommendedName>
        <fullName evidence="1">MaoC-like domain-containing protein</fullName>
    </recommendedName>
</protein>
<evidence type="ECO:0000313" key="3">
    <source>
        <dbReference type="Proteomes" id="UP000270094"/>
    </source>
</evidence>
<dbReference type="GO" id="GO:0044594">
    <property type="term" value="F:17-beta-hydroxysteroid dehydrogenase (NAD+) activity"/>
    <property type="evidence" value="ECO:0007669"/>
    <property type="project" value="TreeGrafter"/>
</dbReference>
<dbReference type="PANTHER" id="PTHR13078:SF56">
    <property type="entry name" value="PEROXISOMAL MULTIFUNCTIONAL ENZYME TYPE 2"/>
    <property type="match status" value="1"/>
</dbReference>
<name>A0A3P7II11_STRVU</name>
<dbReference type="Proteomes" id="UP000270094">
    <property type="component" value="Unassembled WGS sequence"/>
</dbReference>
<dbReference type="OrthoDB" id="3592703at2759"/>
<dbReference type="Pfam" id="PF01575">
    <property type="entry name" value="MaoC_dehydratas"/>
    <property type="match status" value="1"/>
</dbReference>
<feature type="non-terminal residue" evidence="2">
    <location>
        <position position="1"/>
    </location>
</feature>
<dbReference type="GO" id="GO:0006635">
    <property type="term" value="P:fatty acid beta-oxidation"/>
    <property type="evidence" value="ECO:0007669"/>
    <property type="project" value="TreeGrafter"/>
</dbReference>
<keyword evidence="3" id="KW-1185">Reference proteome</keyword>
<dbReference type="InterPro" id="IPR029069">
    <property type="entry name" value="HotDog_dom_sf"/>
</dbReference>
<dbReference type="AlphaFoldDB" id="A0A3P7II11"/>